<reference evidence="2 3" key="1">
    <citation type="submission" date="2019-06" db="EMBL/GenBank/DDBJ databases">
        <title>Sequencing the genomes of 1000 actinobacteria strains.</title>
        <authorList>
            <person name="Klenk H.-P."/>
        </authorList>
    </citation>
    <scope>NUCLEOTIDE SEQUENCE [LARGE SCALE GENOMIC DNA]</scope>
    <source>
        <strain evidence="2 3">DSM 45043</strain>
    </source>
</reference>
<dbReference type="EMBL" id="VFPO01000001">
    <property type="protein sequence ID" value="TQM69239.1"/>
    <property type="molecule type" value="Genomic_DNA"/>
</dbReference>
<evidence type="ECO:0000256" key="1">
    <source>
        <dbReference type="SAM" id="Phobius"/>
    </source>
</evidence>
<organism evidence="2 3">
    <name type="scientific">Actinomadura hallensis</name>
    <dbReference type="NCBI Taxonomy" id="337895"/>
    <lineage>
        <taxon>Bacteria</taxon>
        <taxon>Bacillati</taxon>
        <taxon>Actinomycetota</taxon>
        <taxon>Actinomycetes</taxon>
        <taxon>Streptosporangiales</taxon>
        <taxon>Thermomonosporaceae</taxon>
        <taxon>Actinomadura</taxon>
    </lineage>
</organism>
<gene>
    <name evidence="2" type="ORF">FHX41_2927</name>
</gene>
<keyword evidence="1" id="KW-0812">Transmembrane</keyword>
<name>A0A543IF75_9ACTN</name>
<keyword evidence="1" id="KW-0472">Membrane</keyword>
<feature type="transmembrane region" description="Helical" evidence="1">
    <location>
        <begin position="118"/>
        <end position="137"/>
    </location>
</feature>
<dbReference type="AlphaFoldDB" id="A0A543IF75"/>
<proteinExistence type="predicted"/>
<evidence type="ECO:0000313" key="3">
    <source>
        <dbReference type="Proteomes" id="UP000316706"/>
    </source>
</evidence>
<comment type="caution">
    <text evidence="2">The sequence shown here is derived from an EMBL/GenBank/DDBJ whole genome shotgun (WGS) entry which is preliminary data.</text>
</comment>
<dbReference type="InterPro" id="IPR045713">
    <property type="entry name" value="DUF6069"/>
</dbReference>
<dbReference type="Proteomes" id="UP000316706">
    <property type="component" value="Unassembled WGS sequence"/>
</dbReference>
<protein>
    <submittedName>
        <fullName evidence="2">Uncharacterized protein</fullName>
    </submittedName>
</protein>
<keyword evidence="3" id="KW-1185">Reference proteome</keyword>
<feature type="transmembrane region" description="Helical" evidence="1">
    <location>
        <begin position="92"/>
        <end position="112"/>
    </location>
</feature>
<keyword evidence="1" id="KW-1133">Transmembrane helix</keyword>
<sequence length="142" mass="13901">MTDDARVPARVHTRVPVRVRRALTVAGAAAAALALWTLTGPVAGHGPSAQTAGEVRQVGAAAVAAAALAAGLAGWALLALLERTAARPARTWTITAAAVLALSLAGPLGGAADAVSTAVLAGMHLLVGAVLVPGLALTSARR</sequence>
<evidence type="ECO:0000313" key="2">
    <source>
        <dbReference type="EMBL" id="TQM69239.1"/>
    </source>
</evidence>
<feature type="transmembrane region" description="Helical" evidence="1">
    <location>
        <begin position="58"/>
        <end position="80"/>
    </location>
</feature>
<dbReference type="Pfam" id="PF19545">
    <property type="entry name" value="DUF6069"/>
    <property type="match status" value="1"/>
</dbReference>
<accession>A0A543IF75</accession>
<dbReference type="RefSeq" id="WP_141969236.1">
    <property type="nucleotide sequence ID" value="NZ_VFPO01000001.1"/>
</dbReference>
<feature type="transmembrane region" description="Helical" evidence="1">
    <location>
        <begin position="21"/>
        <end position="38"/>
    </location>
</feature>